<sequence length="204" mass="21642">MQAKPGGEYNGGQPSSFSNAVWDVHVNLPQQVENASVSIAGDMIGLLRLWEAFIELDTGAGSFRIPAGQIGIGAAAGQFVPGVRLSEMTVSFEISMGRKERDALLTGEAGAGRYLLLSEPVGFAVTVSCGDQKMKSEDLQAIELALPLPEGLEPDRAINVLMLDRKGSVRLLPARRISRKGRMMAAANGAGEGIFVLACTRGER</sequence>
<dbReference type="EMBL" id="CP026520">
    <property type="protein sequence ID" value="QAV16855.1"/>
    <property type="molecule type" value="Genomic_DNA"/>
</dbReference>
<dbReference type="KEGG" id="pchi:PC41400_03805"/>
<dbReference type="Proteomes" id="UP000288943">
    <property type="component" value="Chromosome"/>
</dbReference>
<dbReference type="OrthoDB" id="9910811at2"/>
<evidence type="ECO:0000313" key="3">
    <source>
        <dbReference type="Proteomes" id="UP000288943"/>
    </source>
</evidence>
<evidence type="ECO:0000313" key="2">
    <source>
        <dbReference type="EMBL" id="QAV16855.1"/>
    </source>
</evidence>
<dbReference type="Proteomes" id="UP001527202">
    <property type="component" value="Unassembled WGS sequence"/>
</dbReference>
<keyword evidence="4" id="KW-1185">Reference proteome</keyword>
<evidence type="ECO:0000313" key="1">
    <source>
        <dbReference type="EMBL" id="MCY9594614.1"/>
    </source>
</evidence>
<reference evidence="1 4" key="2">
    <citation type="submission" date="2022-05" db="EMBL/GenBank/DDBJ databases">
        <title>Genome Sequencing of Bee-Associated Microbes.</title>
        <authorList>
            <person name="Dunlap C."/>
        </authorList>
    </citation>
    <scope>NUCLEOTIDE SEQUENCE [LARGE SCALE GENOMIC DNA]</scope>
    <source>
        <strain evidence="1 4">NRRL B-23120</strain>
    </source>
</reference>
<dbReference type="GeneID" id="95373943"/>
<protein>
    <submittedName>
        <fullName evidence="2">Uncharacterized protein</fullName>
    </submittedName>
</protein>
<accession>A0A410WR59</accession>
<reference evidence="2 3" key="1">
    <citation type="submission" date="2018-01" db="EMBL/GenBank/DDBJ databases">
        <title>The whole genome sequencing and assembly of Paenibacillus chitinolyticus KCCM 41400 strain.</title>
        <authorList>
            <person name="Kim J.-Y."/>
            <person name="Park M.-K."/>
            <person name="Lee Y.-J."/>
            <person name="Yi H."/>
            <person name="Bahn Y.-S."/>
            <person name="Kim J.F."/>
            <person name="Lee D.-W."/>
        </authorList>
    </citation>
    <scope>NUCLEOTIDE SEQUENCE [LARGE SCALE GENOMIC DNA]</scope>
    <source>
        <strain evidence="2 3">KCCM 41400</strain>
    </source>
</reference>
<proteinExistence type="predicted"/>
<evidence type="ECO:0000313" key="4">
    <source>
        <dbReference type="Proteomes" id="UP001527202"/>
    </source>
</evidence>
<gene>
    <name evidence="1" type="ORF">M5X16_02365</name>
    <name evidence="2" type="ORF">PC41400_03805</name>
</gene>
<dbReference type="AlphaFoldDB" id="A0A410WR59"/>
<dbReference type="RefSeq" id="WP_042232208.1">
    <property type="nucleotide sequence ID" value="NZ_CP026520.1"/>
</dbReference>
<dbReference type="EMBL" id="JAMDMJ010000002">
    <property type="protein sequence ID" value="MCY9594614.1"/>
    <property type="molecule type" value="Genomic_DNA"/>
</dbReference>
<organism evidence="2 3">
    <name type="scientific">Paenibacillus chitinolyticus</name>
    <dbReference type="NCBI Taxonomy" id="79263"/>
    <lineage>
        <taxon>Bacteria</taxon>
        <taxon>Bacillati</taxon>
        <taxon>Bacillota</taxon>
        <taxon>Bacilli</taxon>
        <taxon>Bacillales</taxon>
        <taxon>Paenibacillaceae</taxon>
        <taxon>Paenibacillus</taxon>
    </lineage>
</organism>
<name>A0A410WR59_9BACL</name>